<dbReference type="EMBL" id="PEUX01000038">
    <property type="protein sequence ID" value="PIV10193.1"/>
    <property type="molecule type" value="Genomic_DNA"/>
</dbReference>
<reference evidence="2" key="1">
    <citation type="submission" date="2017-09" db="EMBL/GenBank/DDBJ databases">
        <title>Depth-based differentiation of microbial function through sediment-hosted aquifers and enrichment of novel symbionts in the deep terrestrial subsurface.</title>
        <authorList>
            <person name="Probst A.J."/>
            <person name="Ladd B."/>
            <person name="Jarett J.K."/>
            <person name="Geller-Mcgrath D.E."/>
            <person name="Sieber C.M.K."/>
            <person name="Emerson J.B."/>
            <person name="Anantharaman K."/>
            <person name="Thomas B.C."/>
            <person name="Malmstrom R."/>
            <person name="Stieglmeier M."/>
            <person name="Klingl A."/>
            <person name="Woyke T."/>
            <person name="Ryan C.M."/>
            <person name="Banfield J.F."/>
        </authorList>
    </citation>
    <scope>NUCLEOTIDE SEQUENCE [LARGE SCALE GENOMIC DNA]</scope>
</reference>
<accession>A0A2M7BUD8</accession>
<organism evidence="1 2">
    <name type="scientific">Candidatus Portnoybacteria bacterium CG03_land_8_20_14_0_80_41_10</name>
    <dbReference type="NCBI Taxonomy" id="1974808"/>
    <lineage>
        <taxon>Bacteria</taxon>
        <taxon>Candidatus Portnoyibacteriota</taxon>
    </lineage>
</organism>
<dbReference type="Proteomes" id="UP000229894">
    <property type="component" value="Unassembled WGS sequence"/>
</dbReference>
<gene>
    <name evidence="1" type="ORF">COS49_01900</name>
</gene>
<sequence>MDKKEFYLKKIGQRGKIAIWLVDGSKIRCDLDKEFTNFGQHFRFPFIPKYEFWLDKEAMPNERRFFIDHLLVEWQSMREGSSYIEAFDAAGEKERSERFKAGDLKKVCGKDNRPDIKKMRYRLLYKTDGGILIWLVYGRLVRSAFNIDFTQGGHDLVYDFVPRNNVWLDNDVLIKERPYIMLHELYERSLMKRGFDYPKAHRRASKIEWQARHDKRKLKESLALLGIYD</sequence>
<dbReference type="AlphaFoldDB" id="A0A2M7BUD8"/>
<comment type="caution">
    <text evidence="1">The sequence shown here is derived from an EMBL/GenBank/DDBJ whole genome shotgun (WGS) entry which is preliminary data.</text>
</comment>
<name>A0A2M7BUD8_9BACT</name>
<evidence type="ECO:0000313" key="1">
    <source>
        <dbReference type="EMBL" id="PIV10193.1"/>
    </source>
</evidence>
<evidence type="ECO:0000313" key="2">
    <source>
        <dbReference type="Proteomes" id="UP000229894"/>
    </source>
</evidence>
<protein>
    <submittedName>
        <fullName evidence="1">Uncharacterized protein</fullName>
    </submittedName>
</protein>
<proteinExistence type="predicted"/>